<protein>
    <submittedName>
        <fullName evidence="2">5'/3'-nucleotidase sure</fullName>
    </submittedName>
</protein>
<dbReference type="OrthoDB" id="202825at2759"/>
<organism evidence="2 3">
    <name type="scientific">Ascoidea rubescens DSM 1968</name>
    <dbReference type="NCBI Taxonomy" id="1344418"/>
    <lineage>
        <taxon>Eukaryota</taxon>
        <taxon>Fungi</taxon>
        <taxon>Dikarya</taxon>
        <taxon>Ascomycota</taxon>
        <taxon>Saccharomycotina</taxon>
        <taxon>Saccharomycetes</taxon>
        <taxon>Ascoideaceae</taxon>
        <taxon>Ascoidea</taxon>
    </lineage>
</organism>
<dbReference type="RefSeq" id="XP_020045703.1">
    <property type="nucleotide sequence ID" value="XM_020195153.1"/>
</dbReference>
<feature type="domain" description="Survival protein SurE-like phosphatase/nucleotidase" evidence="1">
    <location>
        <begin position="3"/>
        <end position="223"/>
    </location>
</feature>
<evidence type="ECO:0000313" key="3">
    <source>
        <dbReference type="Proteomes" id="UP000095038"/>
    </source>
</evidence>
<dbReference type="GeneID" id="30968789"/>
<dbReference type="AlphaFoldDB" id="A0A1D2VCN0"/>
<dbReference type="PANTHER" id="PTHR47551">
    <property type="entry name" value="TUBULIN--TYROSINE LIGASE PBY1-RELATED"/>
    <property type="match status" value="1"/>
</dbReference>
<dbReference type="NCBIfam" id="TIGR00087">
    <property type="entry name" value="surE"/>
    <property type="match status" value="1"/>
</dbReference>
<dbReference type="Gene3D" id="3.40.1210.10">
    <property type="entry name" value="Survival protein SurE-like phosphatase/nucleotidase"/>
    <property type="match status" value="1"/>
</dbReference>
<name>A0A1D2VCN0_9ASCO</name>
<dbReference type="GO" id="GO:0016787">
    <property type="term" value="F:hydrolase activity"/>
    <property type="evidence" value="ECO:0007669"/>
    <property type="project" value="InterPro"/>
</dbReference>
<keyword evidence="3" id="KW-1185">Reference proteome</keyword>
<sequence>MHVLLTNDDGPLNDVTSPYIRHFVNAIEKHTDWDLSIVLPNVQRSWIGKAHFAGKELTASFIYPTKENNNSYNGPFAMPDPNLRRELKEWALIDGTPASCADIGIYHLYKEKGPVDLVLSGPNFGRNTTSSYIMTSGTVGAAIEASLQNKKAIGISFGFFTKKTDPSIIQEACRIGVKIVDHLYKNWPNDNSIELYTINIPLVETLSLETTKIIYTSILQNKWVSLFKSHHYDNSNSHKHINNRDDNSPDSETVDIVDTSITNQLQFKWSPNFSYVHETILNSEGANDGQVVNEGNISVTPLRAIYAEVPMEGEIKLD</sequence>
<gene>
    <name evidence="2" type="ORF">ASCRUDRAFT_9455</name>
</gene>
<dbReference type="GO" id="GO:0000932">
    <property type="term" value="C:P-body"/>
    <property type="evidence" value="ECO:0007669"/>
    <property type="project" value="TreeGrafter"/>
</dbReference>
<dbReference type="Proteomes" id="UP000095038">
    <property type="component" value="Unassembled WGS sequence"/>
</dbReference>
<dbReference type="InParanoid" id="A0A1D2VCN0"/>
<proteinExistence type="predicted"/>
<dbReference type="PANTHER" id="PTHR47551:SF1">
    <property type="entry name" value="TUBULIN--TYROSINE LIGASE PBY1-RELATED"/>
    <property type="match status" value="1"/>
</dbReference>
<accession>A0A1D2VCN0</accession>
<evidence type="ECO:0000259" key="1">
    <source>
        <dbReference type="Pfam" id="PF01975"/>
    </source>
</evidence>
<dbReference type="InterPro" id="IPR027746">
    <property type="entry name" value="TTL"/>
</dbReference>
<reference evidence="3" key="1">
    <citation type="submission" date="2016-05" db="EMBL/GenBank/DDBJ databases">
        <title>Comparative genomics of biotechnologically important yeasts.</title>
        <authorList>
            <consortium name="DOE Joint Genome Institute"/>
            <person name="Riley R."/>
            <person name="Haridas S."/>
            <person name="Wolfe K.H."/>
            <person name="Lopes M.R."/>
            <person name="Hittinger C.T."/>
            <person name="Goker M."/>
            <person name="Salamov A."/>
            <person name="Wisecaver J."/>
            <person name="Long T.M."/>
            <person name="Aerts A.L."/>
            <person name="Barry K."/>
            <person name="Choi C."/>
            <person name="Clum A."/>
            <person name="Coughlan A.Y."/>
            <person name="Deshpande S."/>
            <person name="Douglass A.P."/>
            <person name="Hanson S.J."/>
            <person name="Klenk H.-P."/>
            <person name="Labutti K."/>
            <person name="Lapidus A."/>
            <person name="Lindquist E."/>
            <person name="Lipzen A."/>
            <person name="Meier-Kolthoff J.P."/>
            <person name="Ohm R.A."/>
            <person name="Otillar R.P."/>
            <person name="Pangilinan J."/>
            <person name="Peng Y."/>
            <person name="Rokas A."/>
            <person name="Rosa C.A."/>
            <person name="Scheuner C."/>
            <person name="Sibirny A.A."/>
            <person name="Slot J.C."/>
            <person name="Stielow J.B."/>
            <person name="Sun H."/>
            <person name="Kurtzman C.P."/>
            <person name="Blackwell M."/>
            <person name="Grigoriev I.V."/>
            <person name="Jeffries T.W."/>
        </authorList>
    </citation>
    <scope>NUCLEOTIDE SEQUENCE [LARGE SCALE GENOMIC DNA]</scope>
    <source>
        <strain evidence="3">DSM 1968</strain>
    </source>
</reference>
<dbReference type="InterPro" id="IPR002828">
    <property type="entry name" value="SurE-like_Pase/nucleotidase"/>
</dbReference>
<dbReference type="STRING" id="1344418.A0A1D2VCN0"/>
<dbReference type="SUPFAM" id="SSF64167">
    <property type="entry name" value="SurE-like"/>
    <property type="match status" value="1"/>
</dbReference>
<dbReference type="EMBL" id="KV454486">
    <property type="protein sequence ID" value="ODV59396.1"/>
    <property type="molecule type" value="Genomic_DNA"/>
</dbReference>
<dbReference type="Pfam" id="PF01975">
    <property type="entry name" value="SurE"/>
    <property type="match status" value="1"/>
</dbReference>
<evidence type="ECO:0000313" key="2">
    <source>
        <dbReference type="EMBL" id="ODV59396.1"/>
    </source>
</evidence>
<dbReference type="InterPro" id="IPR036523">
    <property type="entry name" value="SurE-like_sf"/>
</dbReference>